<gene>
    <name evidence="2" type="ORF">Plil01_001657900</name>
</gene>
<dbReference type="AlphaFoldDB" id="A0A9W6XJQ2"/>
<dbReference type="OrthoDB" id="121142at2759"/>
<reference evidence="2" key="1">
    <citation type="submission" date="2023-04" db="EMBL/GenBank/DDBJ databases">
        <title>Phytophthora lilii NBRC 32176.</title>
        <authorList>
            <person name="Ichikawa N."/>
            <person name="Sato H."/>
            <person name="Tonouchi N."/>
        </authorList>
    </citation>
    <scope>NUCLEOTIDE SEQUENCE</scope>
    <source>
        <strain evidence="2">NBRC 32176</strain>
    </source>
</reference>
<comment type="caution">
    <text evidence="2">The sequence shown here is derived from an EMBL/GenBank/DDBJ whole genome shotgun (WGS) entry which is preliminary data.</text>
</comment>
<accession>A0A9W6XJQ2</accession>
<sequence>MISDLDTAFVSELWELLGEGEPPVAAVQPPCGQEGLLLASSQLVAETEALVSSCSSSPQETGDDGVSETLSQDATPAKAAKSQTLAERRKNRNANAAKRRLKYTKKVENERQQLKQQEKELSAELAELQAKQTETNWIQEKTRSMPVWRAIATRQLQGRLVAEEERRRLRSAVASRKKLLQELGGKVQQHLYGARDILQMAVDTAFAEIDDILRAKRVDQAPLSSFCPDPKHSRDRGIEYFENLEVQLVPFDFRQTGNALWQSMRIVHQEKTRQQYLDVDDNENVIVKFRVKNQTDSSKMLVWMVLQRRVEPDRTIILWRAHSKGEGELSDLHADDSGWSVVRPTDTVTKSTVAMPAAILNFVRFFPKGSTTGVDQERKEAEQFLRLAETSGYEQGADILRMMESLLLDDCTVANGVASRTATA</sequence>
<proteinExistence type="predicted"/>
<dbReference type="EMBL" id="BSXW01002098">
    <property type="protein sequence ID" value="GMF40804.1"/>
    <property type="molecule type" value="Genomic_DNA"/>
</dbReference>
<feature type="compositionally biased region" description="Basic residues" evidence="1">
    <location>
        <begin position="89"/>
        <end position="104"/>
    </location>
</feature>
<dbReference type="Proteomes" id="UP001165083">
    <property type="component" value="Unassembled WGS sequence"/>
</dbReference>
<name>A0A9W6XJQ2_9STRA</name>
<evidence type="ECO:0000256" key="1">
    <source>
        <dbReference type="SAM" id="MobiDB-lite"/>
    </source>
</evidence>
<protein>
    <submittedName>
        <fullName evidence="2">Unnamed protein product</fullName>
    </submittedName>
</protein>
<organism evidence="2 3">
    <name type="scientific">Phytophthora lilii</name>
    <dbReference type="NCBI Taxonomy" id="2077276"/>
    <lineage>
        <taxon>Eukaryota</taxon>
        <taxon>Sar</taxon>
        <taxon>Stramenopiles</taxon>
        <taxon>Oomycota</taxon>
        <taxon>Peronosporomycetes</taxon>
        <taxon>Peronosporales</taxon>
        <taxon>Peronosporaceae</taxon>
        <taxon>Phytophthora</taxon>
    </lineage>
</organism>
<keyword evidence="3" id="KW-1185">Reference proteome</keyword>
<feature type="region of interest" description="Disordered" evidence="1">
    <location>
        <begin position="54"/>
        <end position="111"/>
    </location>
</feature>
<evidence type="ECO:0000313" key="2">
    <source>
        <dbReference type="EMBL" id="GMF40804.1"/>
    </source>
</evidence>
<evidence type="ECO:0000313" key="3">
    <source>
        <dbReference type="Proteomes" id="UP001165083"/>
    </source>
</evidence>